<dbReference type="eggNOG" id="COG1741">
    <property type="taxonomic scope" value="Bacteria"/>
</dbReference>
<feature type="domain" description="Quercetin 2,3-dioxygenase C-terminal cupin" evidence="5">
    <location>
        <begin position="145"/>
        <end position="230"/>
    </location>
</feature>
<feature type="binding site" evidence="2">
    <location>
        <position position="100"/>
    </location>
    <ligand>
        <name>Fe cation</name>
        <dbReference type="ChEBI" id="CHEBI:24875"/>
    </ligand>
</feature>
<accession>Q2SMQ6</accession>
<dbReference type="AlphaFoldDB" id="Q2SMQ6"/>
<evidence type="ECO:0000259" key="5">
    <source>
        <dbReference type="Pfam" id="PF17954"/>
    </source>
</evidence>
<dbReference type="PANTHER" id="PTHR43212:SF3">
    <property type="entry name" value="QUERCETIN 2,3-DIOXYGENASE"/>
    <property type="match status" value="1"/>
</dbReference>
<dbReference type="OrthoDB" id="9780903at2"/>
<evidence type="ECO:0000313" key="6">
    <source>
        <dbReference type="EMBL" id="ABC28068.1"/>
    </source>
</evidence>
<dbReference type="Pfam" id="PF17954">
    <property type="entry name" value="Pirin_C_2"/>
    <property type="match status" value="1"/>
</dbReference>
<dbReference type="KEGG" id="hch:HCH_01193"/>
<keyword evidence="2" id="KW-0479">Metal-binding</keyword>
<evidence type="ECO:0000256" key="3">
    <source>
        <dbReference type="RuleBase" id="RU003457"/>
    </source>
</evidence>
<dbReference type="InterPro" id="IPR041602">
    <property type="entry name" value="Quercetinase_C"/>
</dbReference>
<gene>
    <name evidence="6" type="ordered locus">HCH_01193</name>
</gene>
<dbReference type="PIRSF" id="PIRSF006232">
    <property type="entry name" value="Pirin"/>
    <property type="match status" value="1"/>
</dbReference>
<name>Q2SMQ6_HAHCH</name>
<feature type="binding site" evidence="2">
    <location>
        <position position="102"/>
    </location>
    <ligand>
        <name>Fe cation</name>
        <dbReference type="ChEBI" id="CHEBI:24875"/>
    </ligand>
</feature>
<feature type="binding site" evidence="2">
    <location>
        <position position="58"/>
    </location>
    <ligand>
        <name>Fe cation</name>
        <dbReference type="ChEBI" id="CHEBI:24875"/>
    </ligand>
</feature>
<reference evidence="6 7" key="1">
    <citation type="journal article" date="2005" name="Nucleic Acids Res.">
        <title>Genomic blueprint of Hahella chejuensis, a marine microbe producing an algicidal agent.</title>
        <authorList>
            <person name="Jeong H."/>
            <person name="Yim J.H."/>
            <person name="Lee C."/>
            <person name="Choi S.-H."/>
            <person name="Park Y.K."/>
            <person name="Yoon S.H."/>
            <person name="Hur C.-G."/>
            <person name="Kang H.-Y."/>
            <person name="Kim D."/>
            <person name="Lee H.H."/>
            <person name="Park K.H."/>
            <person name="Park S.-H."/>
            <person name="Park H.-S."/>
            <person name="Lee H.K."/>
            <person name="Oh T.K."/>
            <person name="Kim J.F."/>
        </authorList>
    </citation>
    <scope>NUCLEOTIDE SEQUENCE [LARGE SCALE GENOMIC DNA]</scope>
    <source>
        <strain evidence="6 7">KCTC 2396</strain>
    </source>
</reference>
<dbReference type="Gene3D" id="2.60.120.10">
    <property type="entry name" value="Jelly Rolls"/>
    <property type="match status" value="2"/>
</dbReference>
<dbReference type="InterPro" id="IPR011051">
    <property type="entry name" value="RmlC_Cupin_sf"/>
</dbReference>
<dbReference type="HOGENOM" id="CLU_064194_2_2_6"/>
<comment type="similarity">
    <text evidence="1 3">Belongs to the pirin family.</text>
</comment>
<dbReference type="InterPro" id="IPR014710">
    <property type="entry name" value="RmlC-like_jellyroll"/>
</dbReference>
<evidence type="ECO:0000259" key="4">
    <source>
        <dbReference type="Pfam" id="PF02678"/>
    </source>
</evidence>
<protein>
    <submittedName>
        <fullName evidence="6">Pirin-related protein</fullName>
    </submittedName>
</protein>
<dbReference type="STRING" id="349521.HCH_01193"/>
<dbReference type="CDD" id="cd20311">
    <property type="entry name" value="cupin_Yhhw_C"/>
    <property type="match status" value="1"/>
</dbReference>
<dbReference type="InterPro" id="IPR003829">
    <property type="entry name" value="Pirin_N_dom"/>
</dbReference>
<dbReference type="GO" id="GO:0046872">
    <property type="term" value="F:metal ion binding"/>
    <property type="evidence" value="ECO:0007669"/>
    <property type="project" value="UniProtKB-KW"/>
</dbReference>
<organism evidence="6 7">
    <name type="scientific">Hahella chejuensis (strain KCTC 2396)</name>
    <dbReference type="NCBI Taxonomy" id="349521"/>
    <lineage>
        <taxon>Bacteria</taxon>
        <taxon>Pseudomonadati</taxon>
        <taxon>Pseudomonadota</taxon>
        <taxon>Gammaproteobacteria</taxon>
        <taxon>Oceanospirillales</taxon>
        <taxon>Hahellaceae</taxon>
        <taxon>Hahella</taxon>
    </lineage>
</organism>
<sequence>MNIRRGHERGVANFGWLHSKHTFSFGHYFDPAHMGFGPLRVINQDQVTPGAGFDTHGHSDMEIISYVVSGALEHKDSIGNGSVIVPGELQRMTAGTGIRHSEYNHSRTEGVEFLQIWIHPEQKRLKPGYEQKAFAPESMTGVFRLIGSRNGAQDSVTIHQDVNLYAARLDGAEPVCLDIDPQRGAWVQVVKGSVELNGEALTEGDGAALENVNKLTFANADNAEVLVFDMKMQA</sequence>
<feature type="binding site" evidence="2">
    <location>
        <position position="56"/>
    </location>
    <ligand>
        <name>Fe cation</name>
        <dbReference type="ChEBI" id="CHEBI:24875"/>
    </ligand>
</feature>
<evidence type="ECO:0000256" key="2">
    <source>
        <dbReference type="PIRSR" id="PIRSR006232-1"/>
    </source>
</evidence>
<evidence type="ECO:0000313" key="7">
    <source>
        <dbReference type="Proteomes" id="UP000000238"/>
    </source>
</evidence>
<keyword evidence="7" id="KW-1185">Reference proteome</keyword>
<dbReference type="CDD" id="cd02910">
    <property type="entry name" value="cupin_Yhhw_N"/>
    <property type="match status" value="1"/>
</dbReference>
<proteinExistence type="inferred from homology"/>
<dbReference type="EMBL" id="CP000155">
    <property type="protein sequence ID" value="ABC28068.1"/>
    <property type="molecule type" value="Genomic_DNA"/>
</dbReference>
<dbReference type="PANTHER" id="PTHR43212">
    <property type="entry name" value="QUERCETIN 2,3-DIOXYGENASE"/>
    <property type="match status" value="1"/>
</dbReference>
<dbReference type="InterPro" id="IPR012093">
    <property type="entry name" value="Pirin"/>
</dbReference>
<dbReference type="Pfam" id="PF02678">
    <property type="entry name" value="Pirin"/>
    <property type="match status" value="1"/>
</dbReference>
<keyword evidence="2" id="KW-0408">Iron</keyword>
<feature type="domain" description="Pirin N-terminal" evidence="4">
    <location>
        <begin position="12"/>
        <end position="118"/>
    </location>
</feature>
<comment type="cofactor">
    <cofactor evidence="2">
        <name>Fe cation</name>
        <dbReference type="ChEBI" id="CHEBI:24875"/>
    </cofactor>
    <text evidence="2">Binds 1 Fe cation per subunit.</text>
</comment>
<dbReference type="SUPFAM" id="SSF51182">
    <property type="entry name" value="RmlC-like cupins"/>
    <property type="match status" value="1"/>
</dbReference>
<dbReference type="Proteomes" id="UP000000238">
    <property type="component" value="Chromosome"/>
</dbReference>
<dbReference type="RefSeq" id="WP_011395141.1">
    <property type="nucleotide sequence ID" value="NC_007645.1"/>
</dbReference>
<evidence type="ECO:0000256" key="1">
    <source>
        <dbReference type="ARBA" id="ARBA00008416"/>
    </source>
</evidence>